<gene>
    <name evidence="2" type="primary">gph2</name>
    <name evidence="2" type="ORF">HSEST_0898</name>
</gene>
<dbReference type="SFLD" id="SFLDS00003">
    <property type="entry name" value="Haloacid_Dehalogenase"/>
    <property type="match status" value="1"/>
</dbReference>
<dbReference type="NCBIfam" id="TIGR01509">
    <property type="entry name" value="HAD-SF-IA-v3"/>
    <property type="match status" value="1"/>
</dbReference>
<accession>A0A897NUP5</accession>
<dbReference type="GO" id="GO:0008967">
    <property type="term" value="F:phosphoglycolate phosphatase activity"/>
    <property type="evidence" value="ECO:0007669"/>
    <property type="project" value="TreeGrafter"/>
</dbReference>
<proteinExistence type="inferred from homology"/>
<dbReference type="SFLD" id="SFLDG01129">
    <property type="entry name" value="C1.5:_HAD__Beta-PGM__Phosphata"/>
    <property type="match status" value="1"/>
</dbReference>
<dbReference type="InterPro" id="IPR041492">
    <property type="entry name" value="HAD_2"/>
</dbReference>
<evidence type="ECO:0000313" key="3">
    <source>
        <dbReference type="Proteomes" id="UP000663292"/>
    </source>
</evidence>
<dbReference type="NCBIfam" id="TIGR01549">
    <property type="entry name" value="HAD-SF-IA-v1"/>
    <property type="match status" value="1"/>
</dbReference>
<dbReference type="RefSeq" id="WP_229122396.1">
    <property type="nucleotide sequence ID" value="NZ_CP064791.1"/>
</dbReference>
<keyword evidence="3" id="KW-1185">Reference proteome</keyword>
<dbReference type="Gene3D" id="3.40.50.1000">
    <property type="entry name" value="HAD superfamily/HAD-like"/>
    <property type="match status" value="1"/>
</dbReference>
<dbReference type="InterPro" id="IPR050155">
    <property type="entry name" value="HAD-like_hydrolase_sf"/>
</dbReference>
<dbReference type="GeneID" id="68857534"/>
<dbReference type="Proteomes" id="UP000663292">
    <property type="component" value="Chromosome"/>
</dbReference>
<comment type="similarity">
    <text evidence="1">Belongs to the HAD-like hydrolase superfamily.</text>
</comment>
<protein>
    <submittedName>
        <fullName evidence="2">HAD superfamily hydrolase</fullName>
    </submittedName>
</protein>
<organism evidence="2 3">
    <name type="scientific">Halapricum desulfuricans</name>
    <dbReference type="NCBI Taxonomy" id="2841257"/>
    <lineage>
        <taxon>Archaea</taxon>
        <taxon>Methanobacteriati</taxon>
        <taxon>Methanobacteriota</taxon>
        <taxon>Stenosarchaea group</taxon>
        <taxon>Halobacteria</taxon>
        <taxon>Halobacteriales</taxon>
        <taxon>Haloarculaceae</taxon>
        <taxon>Halapricum</taxon>
    </lineage>
</organism>
<dbReference type="Pfam" id="PF13419">
    <property type="entry name" value="HAD_2"/>
    <property type="match status" value="1"/>
</dbReference>
<dbReference type="InterPro" id="IPR036412">
    <property type="entry name" value="HAD-like_sf"/>
</dbReference>
<name>A0A897NUP5_9EURY</name>
<dbReference type="GO" id="GO:0006281">
    <property type="term" value="P:DNA repair"/>
    <property type="evidence" value="ECO:0007669"/>
    <property type="project" value="TreeGrafter"/>
</dbReference>
<reference evidence="2 3" key="1">
    <citation type="submission" date="2020-11" db="EMBL/GenBank/DDBJ databases">
        <title>Carbohydrate-dependent, anaerobic sulfur respiration: A novel catabolism in halophilic archaea.</title>
        <authorList>
            <person name="Sorokin D.Y."/>
            <person name="Messina E."/>
            <person name="Smedile F."/>
            <person name="La Cono V."/>
            <person name="Hallsworth J.E."/>
            <person name="Yakimov M.M."/>
        </authorList>
    </citation>
    <scope>NUCLEOTIDE SEQUENCE [LARGE SCALE GENOMIC DNA]</scope>
    <source>
        <strain evidence="2 3">HSR-Est</strain>
    </source>
</reference>
<evidence type="ECO:0000313" key="2">
    <source>
        <dbReference type="EMBL" id="QSG14439.1"/>
    </source>
</evidence>
<dbReference type="InterPro" id="IPR006439">
    <property type="entry name" value="HAD-SF_hydro_IA"/>
</dbReference>
<evidence type="ECO:0000256" key="1">
    <source>
        <dbReference type="ARBA" id="ARBA00007958"/>
    </source>
</evidence>
<dbReference type="InterPro" id="IPR023198">
    <property type="entry name" value="PGP-like_dom2"/>
</dbReference>
<dbReference type="PANTHER" id="PTHR43434:SF1">
    <property type="entry name" value="PHOSPHOGLYCOLATE PHOSPHATASE"/>
    <property type="match status" value="1"/>
</dbReference>
<keyword evidence="2" id="KW-0378">Hydrolase</keyword>
<dbReference type="AlphaFoldDB" id="A0A897NUP5"/>
<sequence>MASAAYDAWLFDLDGTLIDVDPAHPRRVFDEIGDRLSREFTDEEVTTLWHGLGGSRNAQLRRWGVDPEPFWDAFHEIEDPIRRAEATYLYDDAERLVADLDGPIGVVTHSQPHLTEAALDHLDIAEWFDTVVCCGDDIGWKPDPGPVYRALSDLGVAAERSAIFVGDSPSDVGAAWNAGLTAAHVERFDPRERGHCVLADHRVDRLDGLQDLAGQARAADGGRTDRQ</sequence>
<dbReference type="EMBL" id="CP064791">
    <property type="protein sequence ID" value="QSG14439.1"/>
    <property type="molecule type" value="Genomic_DNA"/>
</dbReference>
<dbReference type="Gene3D" id="1.10.150.240">
    <property type="entry name" value="Putative phosphatase, domain 2"/>
    <property type="match status" value="1"/>
</dbReference>
<dbReference type="PANTHER" id="PTHR43434">
    <property type="entry name" value="PHOSPHOGLYCOLATE PHOSPHATASE"/>
    <property type="match status" value="1"/>
</dbReference>
<dbReference type="SUPFAM" id="SSF56784">
    <property type="entry name" value="HAD-like"/>
    <property type="match status" value="1"/>
</dbReference>
<dbReference type="InterPro" id="IPR023214">
    <property type="entry name" value="HAD_sf"/>
</dbReference>